<dbReference type="PANTHER" id="PTHR34220:SF7">
    <property type="entry name" value="SENSOR HISTIDINE KINASE YPDA"/>
    <property type="match status" value="1"/>
</dbReference>
<accession>A0A5D0HLS6</accession>
<feature type="domain" description="Signal transduction histidine kinase internal region" evidence="2">
    <location>
        <begin position="141"/>
        <end position="218"/>
    </location>
</feature>
<gene>
    <name evidence="3" type="ORF">FUA24_20545</name>
</gene>
<keyword evidence="4" id="KW-1185">Reference proteome</keyword>
<keyword evidence="1" id="KW-0812">Transmembrane</keyword>
<name>A0A5D0HLS6_9FLAO</name>
<keyword evidence="1" id="KW-1133">Transmembrane helix</keyword>
<proteinExistence type="predicted"/>
<dbReference type="InterPro" id="IPR036890">
    <property type="entry name" value="HATPase_C_sf"/>
</dbReference>
<evidence type="ECO:0000313" key="4">
    <source>
        <dbReference type="Proteomes" id="UP000323930"/>
    </source>
</evidence>
<feature type="transmembrane region" description="Helical" evidence="1">
    <location>
        <begin position="12"/>
        <end position="30"/>
    </location>
</feature>
<reference evidence="3 4" key="1">
    <citation type="submission" date="2019-08" db="EMBL/GenBank/DDBJ databases">
        <title>Seonamhaeicola sediminis sp. nov., isolated from marine sediment.</title>
        <authorList>
            <person name="Cao W.R."/>
        </authorList>
    </citation>
    <scope>NUCLEOTIDE SEQUENCE [LARGE SCALE GENOMIC DNA]</scope>
    <source>
        <strain evidence="3 4">B011</strain>
    </source>
</reference>
<evidence type="ECO:0000313" key="3">
    <source>
        <dbReference type="EMBL" id="TYA71940.1"/>
    </source>
</evidence>
<dbReference type="PANTHER" id="PTHR34220">
    <property type="entry name" value="SENSOR HISTIDINE KINASE YPDA"/>
    <property type="match status" value="1"/>
</dbReference>
<dbReference type="GO" id="GO:0016020">
    <property type="term" value="C:membrane"/>
    <property type="evidence" value="ECO:0007669"/>
    <property type="project" value="InterPro"/>
</dbReference>
<dbReference type="InterPro" id="IPR010559">
    <property type="entry name" value="Sig_transdc_His_kin_internal"/>
</dbReference>
<dbReference type="Gene3D" id="3.30.565.10">
    <property type="entry name" value="Histidine kinase-like ATPase, C-terminal domain"/>
    <property type="match status" value="1"/>
</dbReference>
<dbReference type="EMBL" id="VSDQ01000718">
    <property type="protein sequence ID" value="TYA71940.1"/>
    <property type="molecule type" value="Genomic_DNA"/>
</dbReference>
<dbReference type="Proteomes" id="UP000323930">
    <property type="component" value="Unassembled WGS sequence"/>
</dbReference>
<dbReference type="Pfam" id="PF06580">
    <property type="entry name" value="His_kinase"/>
    <property type="match status" value="1"/>
</dbReference>
<sequence>MIKRNLNNSILINVSAFLLVFILETLSVWTIKDKLNPNFPYLFHGFKYSLFIMTIIWLNHFVLIPFILDKKRYVLYGVLLFACIFIGAYIRSVVSGGHGLSKMFFFLIYTTGAGMAVFFLRRSMHIQKKNNEKEKLQKELELNYLKEQVNPHFLFNSLNSIYALSREQSPETPDVVMQLSELMRYQLESAKKDSVLLKEELQFIENYLLLEDKRLGKRCTIDFIIKGEAQSLKIAPMLLIPFVENAIKHGAQSTNKPSSIDVSATIDNKRLHLQVLNSKPVKVGQQNRTGTGLTNVKRRLNLLYPTTHTLEIDESVKEYCVNLTIDLTV</sequence>
<comment type="caution">
    <text evidence="3">The sequence shown here is derived from an EMBL/GenBank/DDBJ whole genome shotgun (WGS) entry which is preliminary data.</text>
</comment>
<keyword evidence="1" id="KW-0472">Membrane</keyword>
<dbReference type="OrthoDB" id="9809908at2"/>
<feature type="transmembrane region" description="Helical" evidence="1">
    <location>
        <begin position="103"/>
        <end position="120"/>
    </location>
</feature>
<evidence type="ECO:0000256" key="1">
    <source>
        <dbReference type="SAM" id="Phobius"/>
    </source>
</evidence>
<protein>
    <recommendedName>
        <fullName evidence="2">Signal transduction histidine kinase internal region domain-containing protein</fullName>
    </recommendedName>
</protein>
<dbReference type="GO" id="GO:0000155">
    <property type="term" value="F:phosphorelay sensor kinase activity"/>
    <property type="evidence" value="ECO:0007669"/>
    <property type="project" value="InterPro"/>
</dbReference>
<dbReference type="AlphaFoldDB" id="A0A5D0HLS6"/>
<dbReference type="SUPFAM" id="SSF55874">
    <property type="entry name" value="ATPase domain of HSP90 chaperone/DNA topoisomerase II/histidine kinase"/>
    <property type="match status" value="1"/>
</dbReference>
<dbReference type="InterPro" id="IPR050640">
    <property type="entry name" value="Bact_2-comp_sensor_kinase"/>
</dbReference>
<evidence type="ECO:0000259" key="2">
    <source>
        <dbReference type="Pfam" id="PF06580"/>
    </source>
</evidence>
<organism evidence="3 4">
    <name type="scientific">Seonamhaeicola marinus</name>
    <dbReference type="NCBI Taxonomy" id="1912246"/>
    <lineage>
        <taxon>Bacteria</taxon>
        <taxon>Pseudomonadati</taxon>
        <taxon>Bacteroidota</taxon>
        <taxon>Flavobacteriia</taxon>
        <taxon>Flavobacteriales</taxon>
        <taxon>Flavobacteriaceae</taxon>
    </lineage>
</organism>
<feature type="transmembrane region" description="Helical" evidence="1">
    <location>
        <begin position="50"/>
        <end position="68"/>
    </location>
</feature>
<feature type="transmembrane region" description="Helical" evidence="1">
    <location>
        <begin position="73"/>
        <end position="91"/>
    </location>
</feature>